<dbReference type="Gene3D" id="1.10.10.10">
    <property type="entry name" value="Winged helix-like DNA-binding domain superfamily/Winged helix DNA-binding domain"/>
    <property type="match status" value="1"/>
</dbReference>
<dbReference type="PRINTS" id="PR00038">
    <property type="entry name" value="HTHLUXR"/>
</dbReference>
<comment type="caution">
    <text evidence="2">The sequence shown here is derived from an EMBL/GenBank/DDBJ whole genome shotgun (WGS) entry which is preliminary data.</text>
</comment>
<keyword evidence="3" id="KW-1185">Reference proteome</keyword>
<name>A0A848KPM6_9ACTN</name>
<dbReference type="Pfam" id="PF00196">
    <property type="entry name" value="GerE"/>
    <property type="match status" value="1"/>
</dbReference>
<reference evidence="2 3" key="1">
    <citation type="submission" date="2020-04" db="EMBL/GenBank/DDBJ databases">
        <title>Gordonia sp. nov. TBRC 11910.</title>
        <authorList>
            <person name="Suriyachadkun C."/>
        </authorList>
    </citation>
    <scope>NUCLEOTIDE SEQUENCE [LARGE SCALE GENOMIC DNA]</scope>
    <source>
        <strain evidence="2 3">TBRC 11910</strain>
    </source>
</reference>
<dbReference type="SUPFAM" id="SSF46894">
    <property type="entry name" value="C-terminal effector domain of the bipartite response regulators"/>
    <property type="match status" value="1"/>
</dbReference>
<dbReference type="InterPro" id="IPR036388">
    <property type="entry name" value="WH-like_DNA-bd_sf"/>
</dbReference>
<sequence>MAREPSGLYFEVRTCESRRPAIADIDEFSQTVGAIYESAINPATWISALERISALFNATATSLISGRGPSRTLLASTSSAEVQSAYRGHFHQLDYVTESVEQAPVGLIRTGTTLVAPGSDSEFGHDFLRRFDLRTGLFVPLHGDPSPVSLLIAGPQANRESESADAIRTGDRLTVHLRHALRTQHALADLHATRTLTADVIDTARHGIIIVRADLQCMQMNHAAEHIVAAGDGLRVHAGRLTAHRSTTDQRLTARLHAATDPADRVGASMICERSTGDRPYVVHIVPISPHDAATTWDHTTITTFALVVLVNPDRIPQPSSALLIELFGLTTAEADVALRVLAGDGLAPIADDLHISTATVKTHLQRIFTKTGTHRQAELVRLLLTILP</sequence>
<dbReference type="EMBL" id="JABBNB010000003">
    <property type="protein sequence ID" value="NMO00280.1"/>
    <property type="molecule type" value="Genomic_DNA"/>
</dbReference>
<feature type="domain" description="HTH luxR-type" evidence="1">
    <location>
        <begin position="327"/>
        <end position="384"/>
    </location>
</feature>
<accession>A0A848KPM6</accession>
<dbReference type="GO" id="GO:0006355">
    <property type="term" value="P:regulation of DNA-templated transcription"/>
    <property type="evidence" value="ECO:0007669"/>
    <property type="project" value="InterPro"/>
</dbReference>
<dbReference type="RefSeq" id="WP_170192792.1">
    <property type="nucleotide sequence ID" value="NZ_JABBNB010000003.1"/>
</dbReference>
<gene>
    <name evidence="2" type="ORF">HH308_03520</name>
</gene>
<evidence type="ECO:0000313" key="2">
    <source>
        <dbReference type="EMBL" id="NMO00280.1"/>
    </source>
</evidence>
<evidence type="ECO:0000313" key="3">
    <source>
        <dbReference type="Proteomes" id="UP000550729"/>
    </source>
</evidence>
<dbReference type="InterPro" id="IPR016032">
    <property type="entry name" value="Sig_transdc_resp-reg_C-effctor"/>
</dbReference>
<protein>
    <submittedName>
        <fullName evidence="2">Helix-turn-helix transcriptional regulator</fullName>
    </submittedName>
</protein>
<dbReference type="GO" id="GO:0003677">
    <property type="term" value="F:DNA binding"/>
    <property type="evidence" value="ECO:0007669"/>
    <property type="project" value="InterPro"/>
</dbReference>
<dbReference type="InterPro" id="IPR000792">
    <property type="entry name" value="Tscrpt_reg_LuxR_C"/>
</dbReference>
<dbReference type="SMART" id="SM00421">
    <property type="entry name" value="HTH_LUXR"/>
    <property type="match status" value="1"/>
</dbReference>
<evidence type="ECO:0000259" key="1">
    <source>
        <dbReference type="SMART" id="SM00421"/>
    </source>
</evidence>
<proteinExistence type="predicted"/>
<dbReference type="Proteomes" id="UP000550729">
    <property type="component" value="Unassembled WGS sequence"/>
</dbReference>
<dbReference type="AlphaFoldDB" id="A0A848KPM6"/>
<organism evidence="2 3">
    <name type="scientific">Gordonia asplenii</name>
    <dbReference type="NCBI Taxonomy" id="2725283"/>
    <lineage>
        <taxon>Bacteria</taxon>
        <taxon>Bacillati</taxon>
        <taxon>Actinomycetota</taxon>
        <taxon>Actinomycetes</taxon>
        <taxon>Mycobacteriales</taxon>
        <taxon>Gordoniaceae</taxon>
        <taxon>Gordonia</taxon>
    </lineage>
</organism>